<reference evidence="6" key="1">
    <citation type="submission" date="2017-11" db="EMBL/GenBank/DDBJ databases">
        <title>The draft genome sequence of Chromatocurvus sp. F02.</title>
        <authorList>
            <person name="Du Z.-J."/>
            <person name="Chang Y.-Q."/>
        </authorList>
    </citation>
    <scope>NUCLEOTIDE SEQUENCE [LARGE SCALE GENOMIC DNA]</scope>
    <source>
        <strain evidence="6">F02</strain>
    </source>
</reference>
<comment type="caution">
    <text evidence="5">The sequence shown here is derived from an EMBL/GenBank/DDBJ whole genome shotgun (WGS) entry which is preliminary data.</text>
</comment>
<dbReference type="PANTHER" id="PTHR11699">
    <property type="entry name" value="ALDEHYDE DEHYDROGENASE-RELATED"/>
    <property type="match status" value="1"/>
</dbReference>
<evidence type="ECO:0000256" key="2">
    <source>
        <dbReference type="PROSITE-ProRule" id="PRU10007"/>
    </source>
</evidence>
<dbReference type="InterPro" id="IPR016162">
    <property type="entry name" value="Ald_DH_N"/>
</dbReference>
<gene>
    <name evidence="5" type="ORF">CWI75_02830</name>
</gene>
<dbReference type="InterPro" id="IPR016161">
    <property type="entry name" value="Ald_DH/histidinol_DH"/>
</dbReference>
<accession>A0A2N5Y7C0</accession>
<evidence type="ECO:0000256" key="1">
    <source>
        <dbReference type="ARBA" id="ARBA00023002"/>
    </source>
</evidence>
<dbReference type="InterPro" id="IPR015590">
    <property type="entry name" value="Aldehyde_DH_dom"/>
</dbReference>
<dbReference type="Pfam" id="PF00171">
    <property type="entry name" value="Aldedh"/>
    <property type="match status" value="1"/>
</dbReference>
<dbReference type="Gene3D" id="3.40.605.10">
    <property type="entry name" value="Aldehyde Dehydrogenase, Chain A, domain 1"/>
    <property type="match status" value="1"/>
</dbReference>
<evidence type="ECO:0000259" key="4">
    <source>
        <dbReference type="Pfam" id="PF00171"/>
    </source>
</evidence>
<dbReference type="PROSITE" id="PS00687">
    <property type="entry name" value="ALDEHYDE_DEHYDR_GLU"/>
    <property type="match status" value="1"/>
</dbReference>
<protein>
    <submittedName>
        <fullName evidence="5">Aldehyde dehydrogenase</fullName>
    </submittedName>
</protein>
<sequence length="513" mass="55696">MALYEPIESTDSRRHLLLRSPVTLEPCGEMVCANEDDVAAAIATARQVQPAWAATPIRERARIAERALQLVLERQDQIIDTVVAETGKTRTDAMSMEIFSVADSLCYYAKHAEDFLKPRKRRVHGIIGIAKQLRILYKPLGVIGLITPWNGPFVLVMNQAVQAVLAGNAVIAKGSEVTPFSARLAQTILEDAGLPPGVLQVLLGDGDTGAAIVRGGVDKVSFTGSVATGRKVAEACASQLIPCTLELGGNDAMIVCADADLDRAADGAWLGSCMNTGHYCCGTERIYVVSEVYDEFLRLVLDKGRHLSQGQQHGWTEDVGAVFWDRQMAIIEAHVEDARSKGAVIHTGGRRNPDLPGLYYEPTVITGVDNSMDIMVHETFGPILCIERVADEDEALRLANDSEFGLNGNVWTRDKDKGYRLAAAIDTGSCSVNDMALSYGIPAAPFGGRKNSGIGQVNGKKGMRGYCHEMPIVIDRFGGKMANGYPNSVKSAEGMRKLMDFMWRKTPLGRWLS</sequence>
<evidence type="ECO:0000313" key="6">
    <source>
        <dbReference type="Proteomes" id="UP000234845"/>
    </source>
</evidence>
<organism evidence="5 6">
    <name type="scientific">Kineobactrum sediminis</name>
    <dbReference type="NCBI Taxonomy" id="1905677"/>
    <lineage>
        <taxon>Bacteria</taxon>
        <taxon>Pseudomonadati</taxon>
        <taxon>Pseudomonadota</taxon>
        <taxon>Gammaproteobacteria</taxon>
        <taxon>Cellvibrionales</taxon>
        <taxon>Halieaceae</taxon>
        <taxon>Kineobactrum</taxon>
    </lineage>
</organism>
<keyword evidence="1 3" id="KW-0560">Oxidoreductase</keyword>
<dbReference type="RefSeq" id="WP_101519928.1">
    <property type="nucleotide sequence ID" value="NZ_PKLZ01000001.1"/>
</dbReference>
<evidence type="ECO:0000256" key="3">
    <source>
        <dbReference type="RuleBase" id="RU003345"/>
    </source>
</evidence>
<comment type="similarity">
    <text evidence="3">Belongs to the aldehyde dehydrogenase family.</text>
</comment>
<dbReference type="GO" id="GO:0016620">
    <property type="term" value="F:oxidoreductase activity, acting on the aldehyde or oxo group of donors, NAD or NADP as acceptor"/>
    <property type="evidence" value="ECO:0007669"/>
    <property type="project" value="InterPro"/>
</dbReference>
<dbReference type="SUPFAM" id="SSF53720">
    <property type="entry name" value="ALDH-like"/>
    <property type="match status" value="1"/>
</dbReference>
<feature type="domain" description="Aldehyde dehydrogenase" evidence="4">
    <location>
        <begin position="14"/>
        <end position="468"/>
    </location>
</feature>
<dbReference type="Proteomes" id="UP000234845">
    <property type="component" value="Unassembled WGS sequence"/>
</dbReference>
<keyword evidence="6" id="KW-1185">Reference proteome</keyword>
<dbReference type="InterPro" id="IPR029510">
    <property type="entry name" value="Ald_DH_CS_GLU"/>
</dbReference>
<dbReference type="CDD" id="cd07099">
    <property type="entry name" value="ALDH_DDALDH"/>
    <property type="match status" value="1"/>
</dbReference>
<feature type="active site" evidence="2">
    <location>
        <position position="246"/>
    </location>
</feature>
<dbReference type="Gene3D" id="3.40.309.10">
    <property type="entry name" value="Aldehyde Dehydrogenase, Chain A, domain 2"/>
    <property type="match status" value="1"/>
</dbReference>
<dbReference type="InterPro" id="IPR016163">
    <property type="entry name" value="Ald_DH_C"/>
</dbReference>
<proteinExistence type="inferred from homology"/>
<name>A0A2N5Y7C0_9GAMM</name>
<dbReference type="EMBL" id="PKLZ01000001">
    <property type="protein sequence ID" value="PLW84292.1"/>
    <property type="molecule type" value="Genomic_DNA"/>
</dbReference>
<dbReference type="AlphaFoldDB" id="A0A2N5Y7C0"/>
<dbReference type="OrthoDB" id="5887723at2"/>
<evidence type="ECO:0000313" key="5">
    <source>
        <dbReference type="EMBL" id="PLW84292.1"/>
    </source>
</evidence>